<name>A0A0G3B814_9RHOB</name>
<dbReference type="EMBL" id="BSFH01000085">
    <property type="protein sequence ID" value="GLK65358.1"/>
    <property type="molecule type" value="Genomic_DNA"/>
</dbReference>
<geneLocation type="plasmid" evidence="2">
    <name>pKON1</name>
</geneLocation>
<evidence type="ECO:0000313" key="4">
    <source>
        <dbReference type="Proteomes" id="UP001143349"/>
    </source>
</evidence>
<gene>
    <name evidence="3" type="ORF">GCM10017635_28330</name>
    <name evidence="2" type="ORF">pKON1_p44</name>
</gene>
<evidence type="ECO:0000256" key="1">
    <source>
        <dbReference type="SAM" id="MobiDB-lite"/>
    </source>
</evidence>
<dbReference type="EMBL" id="KP294352">
    <property type="protein sequence ID" value="AKJ20435.1"/>
    <property type="molecule type" value="Genomic_DNA"/>
</dbReference>
<sequence>MKYLMIPAVALLAACTDPLIKDSDVIARASAPAYGYSESGHVIPSSCQRVGGIYSRRAPGCERDLVLARQVANPRDLVSPVSPGPAAARPLGRAADSYIYGHDGSGRPDYPEDPHWRLRSGSAGGAGQARSIEVE</sequence>
<dbReference type="Proteomes" id="UP001143349">
    <property type="component" value="Unassembled WGS sequence"/>
</dbReference>
<organism evidence="2">
    <name type="scientific">Paracoccus kondratievae</name>
    <dbReference type="NCBI Taxonomy" id="135740"/>
    <lineage>
        <taxon>Bacteria</taxon>
        <taxon>Pseudomonadati</taxon>
        <taxon>Pseudomonadota</taxon>
        <taxon>Alphaproteobacteria</taxon>
        <taxon>Rhodobacterales</taxon>
        <taxon>Paracoccaceae</taxon>
        <taxon>Paracoccus</taxon>
    </lineage>
</organism>
<keyword evidence="2" id="KW-0614">Plasmid</keyword>
<accession>A0A0G3B814</accession>
<evidence type="ECO:0008006" key="5">
    <source>
        <dbReference type="Google" id="ProtNLM"/>
    </source>
</evidence>
<keyword evidence="4" id="KW-1185">Reference proteome</keyword>
<feature type="region of interest" description="Disordered" evidence="1">
    <location>
        <begin position="98"/>
        <end position="135"/>
    </location>
</feature>
<dbReference type="PROSITE" id="PS51257">
    <property type="entry name" value="PROKAR_LIPOPROTEIN"/>
    <property type="match status" value="1"/>
</dbReference>
<reference evidence="3" key="3">
    <citation type="submission" date="2023-01" db="EMBL/GenBank/DDBJ databases">
        <authorList>
            <person name="Sun Q."/>
            <person name="Evtushenko L."/>
        </authorList>
    </citation>
    <scope>NUCLEOTIDE SEQUENCE</scope>
    <source>
        <strain evidence="3">VKM B-2222</strain>
    </source>
</reference>
<evidence type="ECO:0000313" key="2">
    <source>
        <dbReference type="EMBL" id="AKJ20435.1"/>
    </source>
</evidence>
<dbReference type="AlphaFoldDB" id="A0A0G3B814"/>
<reference evidence="2" key="2">
    <citation type="journal article" date="2015" name="Plasmid">
        <title>Maintenance and genetic load of plasmid pKON1 of Paracoccus kondratievae, containing a highly efficient toxin-antitoxin module of the hipAB family.</title>
        <authorList>
            <person name="Czarnecki J."/>
            <person name="Dziewit L."/>
            <person name="Kowalski L."/>
            <person name="Ochnio M."/>
            <person name="Bartosik D."/>
        </authorList>
    </citation>
    <scope>NUCLEOTIDE SEQUENCE</scope>
    <source>
        <strain evidence="2">NCIMB 13773</strain>
        <plasmid evidence="2">pKON1</plasmid>
    </source>
</reference>
<protein>
    <recommendedName>
        <fullName evidence="5">Lipoprotein</fullName>
    </recommendedName>
</protein>
<proteinExistence type="predicted"/>
<dbReference type="RefSeq" id="WP_172686450.1">
    <property type="nucleotide sequence ID" value="NZ_BSFH01000085.1"/>
</dbReference>
<evidence type="ECO:0000313" key="3">
    <source>
        <dbReference type="EMBL" id="GLK65358.1"/>
    </source>
</evidence>
<reference evidence="3" key="1">
    <citation type="journal article" date="2014" name="Int. J. Syst. Evol. Microbiol.">
        <title>Complete genome sequence of Corynebacterium casei LMG S-19264T (=DSM 44701T), isolated from a smear-ripened cheese.</title>
        <authorList>
            <consortium name="US DOE Joint Genome Institute (JGI-PGF)"/>
            <person name="Walter F."/>
            <person name="Albersmeier A."/>
            <person name="Kalinowski J."/>
            <person name="Ruckert C."/>
        </authorList>
    </citation>
    <scope>NUCLEOTIDE SEQUENCE</scope>
    <source>
        <strain evidence="3">VKM B-2222</strain>
    </source>
</reference>
<feature type="compositionally biased region" description="Basic and acidic residues" evidence="1">
    <location>
        <begin position="104"/>
        <end position="116"/>
    </location>
</feature>